<feature type="region of interest" description="Disordered" evidence="1">
    <location>
        <begin position="34"/>
        <end position="113"/>
    </location>
</feature>
<comment type="caution">
    <text evidence="2">The sequence shown here is derived from an EMBL/GenBank/DDBJ whole genome shotgun (WGS) entry which is preliminary data.</text>
</comment>
<feature type="compositionally biased region" description="Basic and acidic residues" evidence="1">
    <location>
        <begin position="85"/>
        <end position="99"/>
    </location>
</feature>
<evidence type="ECO:0000313" key="2">
    <source>
        <dbReference type="EMBL" id="GCC48348.1"/>
    </source>
</evidence>
<evidence type="ECO:0000313" key="3">
    <source>
        <dbReference type="Proteomes" id="UP000287033"/>
    </source>
</evidence>
<dbReference type="EMBL" id="BEZZ01233664">
    <property type="protein sequence ID" value="GCC48348.1"/>
    <property type="molecule type" value="Genomic_DNA"/>
</dbReference>
<proteinExistence type="predicted"/>
<feature type="compositionally biased region" description="Basic and acidic residues" evidence="1">
    <location>
        <begin position="50"/>
        <end position="72"/>
    </location>
</feature>
<gene>
    <name evidence="2" type="ORF">chiPu_0032315</name>
</gene>
<sequence>MGWNTLAEGRVYVSDLFASDLAVAASCKKCGPARTAAEVADQTRRQYNQGERRLKERQCEKGHYGKADHDVVLQRPSPDPQHGFEYNRQDRRLQSEEQRLYTPDIAEDGINPT</sequence>
<dbReference type="AlphaFoldDB" id="A0A401U0D2"/>
<name>A0A401U0D2_CHIPU</name>
<keyword evidence="3" id="KW-1185">Reference proteome</keyword>
<organism evidence="2 3">
    <name type="scientific">Chiloscyllium punctatum</name>
    <name type="common">Brownbanded bambooshark</name>
    <name type="synonym">Hemiscyllium punctatum</name>
    <dbReference type="NCBI Taxonomy" id="137246"/>
    <lineage>
        <taxon>Eukaryota</taxon>
        <taxon>Metazoa</taxon>
        <taxon>Chordata</taxon>
        <taxon>Craniata</taxon>
        <taxon>Vertebrata</taxon>
        <taxon>Chondrichthyes</taxon>
        <taxon>Elasmobranchii</taxon>
        <taxon>Galeomorphii</taxon>
        <taxon>Galeoidea</taxon>
        <taxon>Orectolobiformes</taxon>
        <taxon>Hemiscylliidae</taxon>
        <taxon>Chiloscyllium</taxon>
    </lineage>
</organism>
<reference evidence="2 3" key="1">
    <citation type="journal article" date="2018" name="Nat. Ecol. Evol.">
        <title>Shark genomes provide insights into elasmobranch evolution and the origin of vertebrates.</title>
        <authorList>
            <person name="Hara Y"/>
            <person name="Yamaguchi K"/>
            <person name="Onimaru K"/>
            <person name="Kadota M"/>
            <person name="Koyanagi M"/>
            <person name="Keeley SD"/>
            <person name="Tatsumi K"/>
            <person name="Tanaka K"/>
            <person name="Motone F"/>
            <person name="Kageyama Y"/>
            <person name="Nozu R"/>
            <person name="Adachi N"/>
            <person name="Nishimura O"/>
            <person name="Nakagawa R"/>
            <person name="Tanegashima C"/>
            <person name="Kiyatake I"/>
            <person name="Matsumoto R"/>
            <person name="Murakumo K"/>
            <person name="Nishida K"/>
            <person name="Terakita A"/>
            <person name="Kuratani S"/>
            <person name="Sato K"/>
            <person name="Hyodo S Kuraku.S."/>
        </authorList>
    </citation>
    <scope>NUCLEOTIDE SEQUENCE [LARGE SCALE GENOMIC DNA]</scope>
</reference>
<accession>A0A401U0D2</accession>
<dbReference type="Proteomes" id="UP000287033">
    <property type="component" value="Unassembled WGS sequence"/>
</dbReference>
<evidence type="ECO:0000256" key="1">
    <source>
        <dbReference type="SAM" id="MobiDB-lite"/>
    </source>
</evidence>
<protein>
    <submittedName>
        <fullName evidence="2">Uncharacterized protein</fullName>
    </submittedName>
</protein>